<reference evidence="1" key="1">
    <citation type="journal article" date="2014" name="Front. Microbiol.">
        <title>High frequency of phylogenetically diverse reductive dehalogenase-homologous genes in deep subseafloor sedimentary metagenomes.</title>
        <authorList>
            <person name="Kawai M."/>
            <person name="Futagami T."/>
            <person name="Toyoda A."/>
            <person name="Takaki Y."/>
            <person name="Nishi S."/>
            <person name="Hori S."/>
            <person name="Arai W."/>
            <person name="Tsubouchi T."/>
            <person name="Morono Y."/>
            <person name="Uchiyama I."/>
            <person name="Ito T."/>
            <person name="Fujiyama A."/>
            <person name="Inagaki F."/>
            <person name="Takami H."/>
        </authorList>
    </citation>
    <scope>NUCLEOTIDE SEQUENCE</scope>
    <source>
        <strain evidence="1">Expedition CK06-06</strain>
    </source>
</reference>
<gene>
    <name evidence="1" type="ORF">S03H2_63085</name>
</gene>
<evidence type="ECO:0000313" key="1">
    <source>
        <dbReference type="EMBL" id="GAH82014.1"/>
    </source>
</evidence>
<accession>X1JUS7</accession>
<protein>
    <submittedName>
        <fullName evidence="1">Uncharacterized protein</fullName>
    </submittedName>
</protein>
<comment type="caution">
    <text evidence="1">The sequence shown here is derived from an EMBL/GenBank/DDBJ whole genome shotgun (WGS) entry which is preliminary data.</text>
</comment>
<dbReference type="AlphaFoldDB" id="X1JUS7"/>
<dbReference type="EMBL" id="BARU01040841">
    <property type="protein sequence ID" value="GAH82014.1"/>
    <property type="molecule type" value="Genomic_DNA"/>
</dbReference>
<proteinExistence type="predicted"/>
<organism evidence="1">
    <name type="scientific">marine sediment metagenome</name>
    <dbReference type="NCBI Taxonomy" id="412755"/>
    <lineage>
        <taxon>unclassified sequences</taxon>
        <taxon>metagenomes</taxon>
        <taxon>ecological metagenomes</taxon>
    </lineage>
</organism>
<name>X1JUS7_9ZZZZ</name>
<feature type="non-terminal residue" evidence="1">
    <location>
        <position position="1"/>
    </location>
</feature>
<sequence>VWAGSKGFRIDMWFPDRVEVEIVPPLFGEHEDMFMDTCESVFHATRHGVWFMPNYI</sequence>